<dbReference type="SUPFAM" id="SSF51905">
    <property type="entry name" value="FAD/NAD(P)-binding domain"/>
    <property type="match status" value="1"/>
</dbReference>
<dbReference type="SUPFAM" id="SSF54373">
    <property type="entry name" value="FAD-linked reductases, C-terminal domain"/>
    <property type="match status" value="1"/>
</dbReference>
<reference evidence="9 10" key="1">
    <citation type="submission" date="2014-07" db="EMBL/GenBank/DDBJ databases">
        <title>Genome Sequence of Rhodococcus opacus Strain R7, a Biodegrader of Mono- and Polycyclic Aromatic Hydrocarbons.</title>
        <authorList>
            <person name="Di Gennaro P."/>
            <person name="Zampolli J."/>
            <person name="Presti I."/>
            <person name="Cappelletti M."/>
            <person name="D'Ursi P."/>
            <person name="Orro A."/>
            <person name="Mezzelani A."/>
            <person name="Milanesi L."/>
        </authorList>
    </citation>
    <scope>NUCLEOTIDE SEQUENCE [LARGE SCALE GENOMIC DNA]</scope>
    <source>
        <strain evidence="9 10">R7</strain>
    </source>
</reference>
<dbReference type="PANTHER" id="PTHR11552">
    <property type="entry name" value="GLUCOSE-METHANOL-CHOLINE GMC OXIDOREDUCTASE"/>
    <property type="match status" value="1"/>
</dbReference>
<dbReference type="PIRSF" id="PIRSF000137">
    <property type="entry name" value="Alcohol_oxidase"/>
    <property type="match status" value="1"/>
</dbReference>
<dbReference type="eggNOG" id="COG2303">
    <property type="taxonomic scope" value="Bacteria"/>
</dbReference>
<evidence type="ECO:0000256" key="3">
    <source>
        <dbReference type="ARBA" id="ARBA00022630"/>
    </source>
</evidence>
<dbReference type="InterPro" id="IPR000172">
    <property type="entry name" value="GMC_OxRdtase_N"/>
</dbReference>
<keyword evidence="3 6" id="KW-0285">Flavoprotein</keyword>
<protein>
    <submittedName>
        <fullName evidence="9">Glucose-methanol-choline oxidoreductase</fullName>
    </submittedName>
</protein>
<evidence type="ECO:0000313" key="10">
    <source>
        <dbReference type="Proteomes" id="UP000028488"/>
    </source>
</evidence>
<dbReference type="InterPro" id="IPR036188">
    <property type="entry name" value="FAD/NAD-bd_sf"/>
</dbReference>
<keyword evidence="4 5" id="KW-0274">FAD</keyword>
<feature type="domain" description="Glucose-methanol-choline oxidoreductase N-terminal" evidence="8">
    <location>
        <begin position="254"/>
        <end position="268"/>
    </location>
</feature>
<dbReference type="GO" id="GO:0050660">
    <property type="term" value="F:flavin adenine dinucleotide binding"/>
    <property type="evidence" value="ECO:0007669"/>
    <property type="project" value="InterPro"/>
</dbReference>
<dbReference type="InterPro" id="IPR012132">
    <property type="entry name" value="GMC_OxRdtase"/>
</dbReference>
<dbReference type="EMBL" id="CP008947">
    <property type="protein sequence ID" value="AII05760.1"/>
    <property type="molecule type" value="Genomic_DNA"/>
</dbReference>
<proteinExistence type="inferred from homology"/>
<dbReference type="GO" id="GO:0016614">
    <property type="term" value="F:oxidoreductase activity, acting on CH-OH group of donors"/>
    <property type="evidence" value="ECO:0007669"/>
    <property type="project" value="InterPro"/>
</dbReference>
<dbReference type="Gene3D" id="3.30.560.10">
    <property type="entry name" value="Glucose Oxidase, domain 3"/>
    <property type="match status" value="1"/>
</dbReference>
<dbReference type="RefSeq" id="WP_112298966.1">
    <property type="nucleotide sequence ID" value="NZ_CP008947.1"/>
</dbReference>
<dbReference type="PROSITE" id="PS00624">
    <property type="entry name" value="GMC_OXRED_2"/>
    <property type="match status" value="1"/>
</dbReference>
<dbReference type="Gene3D" id="3.50.50.60">
    <property type="entry name" value="FAD/NAD(P)-binding domain"/>
    <property type="match status" value="1"/>
</dbReference>
<evidence type="ECO:0000256" key="5">
    <source>
        <dbReference type="PIRSR" id="PIRSR000137-2"/>
    </source>
</evidence>
<dbReference type="PROSITE" id="PS00623">
    <property type="entry name" value="GMC_OXRED_1"/>
    <property type="match status" value="1"/>
</dbReference>
<comment type="cofactor">
    <cofactor evidence="1 5">
        <name>FAD</name>
        <dbReference type="ChEBI" id="CHEBI:57692"/>
    </cofactor>
</comment>
<comment type="similarity">
    <text evidence="2 6">Belongs to the GMC oxidoreductase family.</text>
</comment>
<feature type="domain" description="Glucose-methanol-choline oxidoreductase N-terminal" evidence="7">
    <location>
        <begin position="81"/>
        <end position="104"/>
    </location>
</feature>
<name>A0A076EHT8_RHOOP</name>
<organism evidence="9 10">
    <name type="scientific">Rhodococcus opacus</name>
    <name type="common">Nocardia opaca</name>
    <dbReference type="NCBI Taxonomy" id="37919"/>
    <lineage>
        <taxon>Bacteria</taxon>
        <taxon>Bacillati</taxon>
        <taxon>Actinomycetota</taxon>
        <taxon>Actinomycetes</taxon>
        <taxon>Mycobacteriales</taxon>
        <taxon>Nocardiaceae</taxon>
        <taxon>Rhodococcus</taxon>
    </lineage>
</organism>
<dbReference type="PANTHER" id="PTHR11552:SF147">
    <property type="entry name" value="CHOLINE DEHYDROGENASE, MITOCHONDRIAL"/>
    <property type="match status" value="1"/>
</dbReference>
<dbReference type="Proteomes" id="UP000028488">
    <property type="component" value="Chromosome"/>
</dbReference>
<gene>
    <name evidence="9" type="ORF">EP51_14625</name>
</gene>
<evidence type="ECO:0000256" key="6">
    <source>
        <dbReference type="RuleBase" id="RU003968"/>
    </source>
</evidence>
<evidence type="ECO:0000256" key="2">
    <source>
        <dbReference type="ARBA" id="ARBA00010790"/>
    </source>
</evidence>
<dbReference type="InterPro" id="IPR007867">
    <property type="entry name" value="GMC_OxRtase_C"/>
</dbReference>
<evidence type="ECO:0000256" key="4">
    <source>
        <dbReference type="ARBA" id="ARBA00022827"/>
    </source>
</evidence>
<dbReference type="Pfam" id="PF00732">
    <property type="entry name" value="GMC_oxred_N"/>
    <property type="match status" value="1"/>
</dbReference>
<evidence type="ECO:0000259" key="7">
    <source>
        <dbReference type="PROSITE" id="PS00623"/>
    </source>
</evidence>
<evidence type="ECO:0000256" key="1">
    <source>
        <dbReference type="ARBA" id="ARBA00001974"/>
    </source>
</evidence>
<dbReference type="AlphaFoldDB" id="A0A076EHT8"/>
<dbReference type="Pfam" id="PF05199">
    <property type="entry name" value="GMC_oxred_C"/>
    <property type="match status" value="1"/>
</dbReference>
<sequence length="543" mass="59057">MSHETDYIVIGAGSAGCAVAARLSERKTAQVLLIEAGGGNRRLEVKAPAAFSQQFHGKLDWDYWTEPEPHLNGRRLFSPRGKMIGGSSEMNAMIYLRGNRLDYDSWAENGATGWSYADVLPIFKRFESNDEFGGTYHGTAGALKVTRIPDPDPVSLALVEAAAALGIERNNDFNGETQDGTGRVQVTQHRGMRFGSAEAYLAPIARRRNLKVRTDTLVTRIIIERGRAVGVETSDENGNTERINARAEIIVSGGAFNTPALLQHSGIGPADFLRSLGVKPIVDLPAVGENLMEHPLVYTTYELTEGHIGIADAAKPKYLLEWLIRRRGKLTSNVAEAAAHIRTDTSMPAPNFQCLFAPGYFYDHGQMAWDVPAATIAMSYIAPRSRGTVRIRSNDPTRKPRVAYNMLSTRAEMDEMIDAVDLARDIAATGPARAVLGTEITPGRDVQTRDEVEAWIRTSVQHTYHPACTARIGTPDDGVVDPHLRVHGVDGLRVADTSVMPTIIRGNTNAPAIMIGERCADFLGRTVATSVSKSAVTRSGAAR</sequence>
<feature type="binding site" evidence="5">
    <location>
        <position position="218"/>
    </location>
    <ligand>
        <name>FAD</name>
        <dbReference type="ChEBI" id="CHEBI:57692"/>
    </ligand>
</feature>
<accession>A0A076EHT8</accession>
<evidence type="ECO:0000313" key="9">
    <source>
        <dbReference type="EMBL" id="AII05760.1"/>
    </source>
</evidence>
<evidence type="ECO:0000259" key="8">
    <source>
        <dbReference type="PROSITE" id="PS00624"/>
    </source>
</evidence>